<gene>
    <name evidence="1" type="ORF">BpHYR1_052464</name>
</gene>
<dbReference type="Proteomes" id="UP000276133">
    <property type="component" value="Unassembled WGS sequence"/>
</dbReference>
<proteinExistence type="predicted"/>
<reference evidence="1 2" key="1">
    <citation type="journal article" date="2018" name="Sci. Rep.">
        <title>Genomic signatures of local adaptation to the degree of environmental predictability in rotifers.</title>
        <authorList>
            <person name="Franch-Gras L."/>
            <person name="Hahn C."/>
            <person name="Garcia-Roger E.M."/>
            <person name="Carmona M.J."/>
            <person name="Serra M."/>
            <person name="Gomez A."/>
        </authorList>
    </citation>
    <scope>NUCLEOTIDE SEQUENCE [LARGE SCALE GENOMIC DNA]</scope>
    <source>
        <strain evidence="1">HYR1</strain>
    </source>
</reference>
<evidence type="ECO:0000313" key="1">
    <source>
        <dbReference type="EMBL" id="RMZ97763.1"/>
    </source>
</evidence>
<dbReference type="EMBL" id="REGN01011197">
    <property type="protein sequence ID" value="RMZ97763.1"/>
    <property type="molecule type" value="Genomic_DNA"/>
</dbReference>
<sequence length="70" mass="8106">MTICKQYVNFFETPDVITECLRRESAIGIEKKKNLASFINLWIVNLNSILPITKIIAFYKPNRIVSETSK</sequence>
<comment type="caution">
    <text evidence="1">The sequence shown here is derived from an EMBL/GenBank/DDBJ whole genome shotgun (WGS) entry which is preliminary data.</text>
</comment>
<organism evidence="1 2">
    <name type="scientific">Brachionus plicatilis</name>
    <name type="common">Marine rotifer</name>
    <name type="synonym">Brachionus muelleri</name>
    <dbReference type="NCBI Taxonomy" id="10195"/>
    <lineage>
        <taxon>Eukaryota</taxon>
        <taxon>Metazoa</taxon>
        <taxon>Spiralia</taxon>
        <taxon>Gnathifera</taxon>
        <taxon>Rotifera</taxon>
        <taxon>Eurotatoria</taxon>
        <taxon>Monogononta</taxon>
        <taxon>Pseudotrocha</taxon>
        <taxon>Ploima</taxon>
        <taxon>Brachionidae</taxon>
        <taxon>Brachionus</taxon>
    </lineage>
</organism>
<accession>A0A3M7PFG4</accession>
<dbReference type="AlphaFoldDB" id="A0A3M7PFG4"/>
<evidence type="ECO:0000313" key="2">
    <source>
        <dbReference type="Proteomes" id="UP000276133"/>
    </source>
</evidence>
<name>A0A3M7PFG4_BRAPC</name>
<protein>
    <submittedName>
        <fullName evidence="1">Uncharacterized protein</fullName>
    </submittedName>
</protein>
<keyword evidence="2" id="KW-1185">Reference proteome</keyword>